<feature type="region of interest" description="Disordered" evidence="1">
    <location>
        <begin position="1"/>
        <end position="29"/>
    </location>
</feature>
<reference evidence="3 4" key="1">
    <citation type="submission" date="2018-07" db="EMBL/GenBank/DDBJ databases">
        <title>Draft genome sequence of Ancylomarina sp. M1P.</title>
        <authorList>
            <person name="Yadav S."/>
            <person name="Villanueva L."/>
            <person name="Damste J.S.S."/>
        </authorList>
    </citation>
    <scope>NUCLEOTIDE SEQUENCE [LARGE SCALE GENOMIC DNA]</scope>
    <source>
        <strain evidence="3 4">M1P</strain>
    </source>
</reference>
<dbReference type="Proteomes" id="UP000285794">
    <property type="component" value="Unassembled WGS sequence"/>
</dbReference>
<dbReference type="InterPro" id="IPR018637">
    <property type="entry name" value="DUF2059"/>
</dbReference>
<evidence type="ECO:0000313" key="4">
    <source>
        <dbReference type="Proteomes" id="UP000285794"/>
    </source>
</evidence>
<evidence type="ECO:0000259" key="2">
    <source>
        <dbReference type="Pfam" id="PF09832"/>
    </source>
</evidence>
<accession>A0A425XYC6</accession>
<evidence type="ECO:0000256" key="1">
    <source>
        <dbReference type="SAM" id="MobiDB-lite"/>
    </source>
</evidence>
<feature type="compositionally biased region" description="Polar residues" evidence="1">
    <location>
        <begin position="1"/>
        <end position="10"/>
    </location>
</feature>
<evidence type="ECO:0000313" key="3">
    <source>
        <dbReference type="EMBL" id="RRG19836.1"/>
    </source>
</evidence>
<sequence>MSPRNKTYSSLKRDGSSNRPSNLARPLKNQTNIRTMKNTLSILAFFMLFTFSSFAQSDKAYENTLSEMFDVSGSEATFQAAINQMLAAYKGQYPQVSADVWKEFEAEFQKTSMNELVVMLAPAYKKHLSQTDLQELIKFYKTPIGIKFAEKTPLLTREAMQVGQQWGMKIGQNFAAKMKAKGY</sequence>
<gene>
    <name evidence="3" type="ORF">DWB61_13890</name>
</gene>
<protein>
    <submittedName>
        <fullName evidence="3">DUF2059 domain-containing protein</fullName>
    </submittedName>
</protein>
<keyword evidence="4" id="KW-1185">Reference proteome</keyword>
<proteinExistence type="predicted"/>
<feature type="domain" description="DUF2059" evidence="2">
    <location>
        <begin position="115"/>
        <end position="172"/>
    </location>
</feature>
<dbReference type="EMBL" id="QQWG01000016">
    <property type="protein sequence ID" value="RRG19836.1"/>
    <property type="molecule type" value="Genomic_DNA"/>
</dbReference>
<organism evidence="3 4">
    <name type="scientific">Ancylomarina euxinus</name>
    <dbReference type="NCBI Taxonomy" id="2283627"/>
    <lineage>
        <taxon>Bacteria</taxon>
        <taxon>Pseudomonadati</taxon>
        <taxon>Bacteroidota</taxon>
        <taxon>Bacteroidia</taxon>
        <taxon>Marinilabiliales</taxon>
        <taxon>Marinifilaceae</taxon>
        <taxon>Ancylomarina</taxon>
    </lineage>
</organism>
<comment type="caution">
    <text evidence="3">The sequence shown here is derived from an EMBL/GenBank/DDBJ whole genome shotgun (WGS) entry which is preliminary data.</text>
</comment>
<dbReference type="AlphaFoldDB" id="A0A425XYC6"/>
<name>A0A425XYC6_9BACT</name>
<dbReference type="Pfam" id="PF09832">
    <property type="entry name" value="DUF2059"/>
    <property type="match status" value="1"/>
</dbReference>